<feature type="region of interest" description="Disordered" evidence="1">
    <location>
        <begin position="265"/>
        <end position="286"/>
    </location>
</feature>
<dbReference type="SUPFAM" id="SSF53474">
    <property type="entry name" value="alpha/beta-Hydrolases"/>
    <property type="match status" value="1"/>
</dbReference>
<dbReference type="PANTHER" id="PTHR48104:SF30">
    <property type="entry name" value="METACASPASE-1"/>
    <property type="match status" value="1"/>
</dbReference>
<evidence type="ECO:0000313" key="5">
    <source>
        <dbReference type="Proteomes" id="UP000318538"/>
    </source>
</evidence>
<evidence type="ECO:0000256" key="1">
    <source>
        <dbReference type="SAM" id="MobiDB-lite"/>
    </source>
</evidence>
<name>A0A517N6Q7_9BACT</name>
<feature type="region of interest" description="Disordered" evidence="1">
    <location>
        <begin position="791"/>
        <end position="824"/>
    </location>
</feature>
<feature type="region of interest" description="Disordered" evidence="1">
    <location>
        <begin position="165"/>
        <end position="205"/>
    </location>
</feature>
<protein>
    <submittedName>
        <fullName evidence="4">Caspase domain protein</fullName>
    </submittedName>
</protein>
<dbReference type="Pfam" id="PF24096">
    <property type="entry name" value="DUF7379"/>
    <property type="match status" value="1"/>
</dbReference>
<dbReference type="EMBL" id="CP036525">
    <property type="protein sequence ID" value="QDT02801.1"/>
    <property type="molecule type" value="Genomic_DNA"/>
</dbReference>
<dbReference type="GO" id="GO:0006508">
    <property type="term" value="P:proteolysis"/>
    <property type="evidence" value="ECO:0007669"/>
    <property type="project" value="InterPro"/>
</dbReference>
<dbReference type="InterPro" id="IPR011600">
    <property type="entry name" value="Pept_C14_caspase"/>
</dbReference>
<dbReference type="Proteomes" id="UP000318538">
    <property type="component" value="Chromosome"/>
</dbReference>
<reference evidence="4 5" key="1">
    <citation type="submission" date="2019-02" db="EMBL/GenBank/DDBJ databases">
        <title>Deep-cultivation of Planctomycetes and their phenomic and genomic characterization uncovers novel biology.</title>
        <authorList>
            <person name="Wiegand S."/>
            <person name="Jogler M."/>
            <person name="Boedeker C."/>
            <person name="Pinto D."/>
            <person name="Vollmers J."/>
            <person name="Rivas-Marin E."/>
            <person name="Kohn T."/>
            <person name="Peeters S.H."/>
            <person name="Heuer A."/>
            <person name="Rast P."/>
            <person name="Oberbeckmann S."/>
            <person name="Bunk B."/>
            <person name="Jeske O."/>
            <person name="Meyerdierks A."/>
            <person name="Storesund J.E."/>
            <person name="Kallscheuer N."/>
            <person name="Luecker S."/>
            <person name="Lage O.M."/>
            <person name="Pohl T."/>
            <person name="Merkel B.J."/>
            <person name="Hornburger P."/>
            <person name="Mueller R.-W."/>
            <person name="Bruemmer F."/>
            <person name="Labrenz M."/>
            <person name="Spormann A.M."/>
            <person name="Op den Camp H."/>
            <person name="Overmann J."/>
            <person name="Amann R."/>
            <person name="Jetten M.S.M."/>
            <person name="Mascher T."/>
            <person name="Medema M.H."/>
            <person name="Devos D.P."/>
            <person name="Kaster A.-K."/>
            <person name="Ovreas L."/>
            <person name="Rohde M."/>
            <person name="Galperin M.Y."/>
            <person name="Jogler C."/>
        </authorList>
    </citation>
    <scope>NUCLEOTIDE SEQUENCE [LARGE SCALE GENOMIC DNA]</scope>
    <source>
        <strain evidence="4 5">K22_7</strain>
    </source>
</reference>
<dbReference type="Gene3D" id="3.40.50.1820">
    <property type="entry name" value="alpha/beta hydrolase"/>
    <property type="match status" value="1"/>
</dbReference>
<dbReference type="PANTHER" id="PTHR48104">
    <property type="entry name" value="METACASPASE-4"/>
    <property type="match status" value="1"/>
</dbReference>
<dbReference type="GO" id="GO:0004197">
    <property type="term" value="F:cysteine-type endopeptidase activity"/>
    <property type="evidence" value="ECO:0007669"/>
    <property type="project" value="InterPro"/>
</dbReference>
<evidence type="ECO:0000259" key="2">
    <source>
        <dbReference type="Pfam" id="PF00656"/>
    </source>
</evidence>
<dbReference type="Pfam" id="PF00656">
    <property type="entry name" value="Peptidase_C14"/>
    <property type="match status" value="1"/>
</dbReference>
<accession>A0A517N6Q7</accession>
<dbReference type="OrthoDB" id="1491023at2"/>
<dbReference type="InterPro" id="IPR029058">
    <property type="entry name" value="AB_hydrolase_fold"/>
</dbReference>
<dbReference type="InterPro" id="IPR050452">
    <property type="entry name" value="Metacaspase"/>
</dbReference>
<dbReference type="InterPro" id="IPR055803">
    <property type="entry name" value="DUF7379"/>
</dbReference>
<feature type="domain" description="DUF7379" evidence="3">
    <location>
        <begin position="1012"/>
        <end position="1129"/>
    </location>
</feature>
<feature type="domain" description="Peptidase C14 caspase" evidence="2">
    <location>
        <begin position="8"/>
        <end position="345"/>
    </location>
</feature>
<dbReference type="Gene3D" id="3.40.50.1460">
    <property type="match status" value="1"/>
</dbReference>
<dbReference type="AlphaFoldDB" id="A0A517N6Q7"/>
<evidence type="ECO:0000259" key="3">
    <source>
        <dbReference type="Pfam" id="PF24096"/>
    </source>
</evidence>
<gene>
    <name evidence="4" type="ORF">K227x_11790</name>
</gene>
<feature type="compositionally biased region" description="Polar residues" evidence="1">
    <location>
        <begin position="267"/>
        <end position="281"/>
    </location>
</feature>
<dbReference type="GO" id="GO:0005737">
    <property type="term" value="C:cytoplasm"/>
    <property type="evidence" value="ECO:0007669"/>
    <property type="project" value="TreeGrafter"/>
</dbReference>
<evidence type="ECO:0000313" key="4">
    <source>
        <dbReference type="EMBL" id="QDT02801.1"/>
    </source>
</evidence>
<organism evidence="4 5">
    <name type="scientific">Rubripirellula lacrimiformis</name>
    <dbReference type="NCBI Taxonomy" id="1930273"/>
    <lineage>
        <taxon>Bacteria</taxon>
        <taxon>Pseudomonadati</taxon>
        <taxon>Planctomycetota</taxon>
        <taxon>Planctomycetia</taxon>
        <taxon>Pirellulales</taxon>
        <taxon>Pirellulaceae</taxon>
        <taxon>Rubripirellula</taxon>
    </lineage>
</organism>
<keyword evidence="5" id="KW-1185">Reference proteome</keyword>
<sequence>MPSLSPLFALIIGIDDWLWPKMPGLRGCVNDVELMRRVLQDRFGVPDENVLTLTNQAATRDAITNAFRTQFIDRAKQWRQSGGKDPEPAFVFHYSGHGSRARDASGTQPDGLDETIVPYDSRVGDVYDIKDWELAQWLGELTSYTENVTIILDCCHSGSGTRSIDSLGTRRLGPVDLRNQPQIRPPGQTGLPVGPGHDWNAHRLKGANWNSGNQIDLNSTATRSAHDDQDSVSGNCKYVLLAACRNFEFAEEYTINVSPPVDCDVPASTTETDSPTATKNAGNAEPAADANSLAKAVKKHGAFTWFLAKELMSLSDGQTTTYRDLQQRVQYEVLNRYPSQSPQCEGDRDRILFGGVRPRRDTSLLISRVDQDRVWVDGGAVHGLVVGQSMDVYSPDAKTFANSVPIGRLRVINVGSVHSVCRVETGEAVLHGRVPMPIPSSSPRRHQVAVAVSDSAVRAALIRRLGANDIDPYIEVAQSVDQLPNSHHTDGADFCIVESGSQLQLRGADGRSLVEPSDIADVSKVVQNLAAICRFNNALGLSNASPDSALDGKISVQFFLAGEADPASDDKRRRVRSVRPVPTTAEGLPIVEIDTPIAIEVVNHSDQPVFVEAISFGHDYAIIPLTAELTAPGNRKRVGPGSALWFGRDMSDLEIVFMLPQDADQANCFVEVRESLKVIATVEETDFDVLKQDGLAIPTNTATRSSMAPGSALDHLLNQAMAGSRALGARRKQDATSDWTAVVQQYVVAKPDSQCAQTLAGGSSVWIDAYDTSVTAPEGFDCQVQVVSSHSAARSVHDDPAQHNGAGQDAMPSQRRDRPSGPLWESGALRPFAFAAKRCATPVGDAIEITADPDAMELISDDRPIQISIAGSSGVDQPVAGQATQGRGRWMAIAWDAGCAYPVGQGDSLADISVSWLPPAANGEPAGDHEPVQAVRRGLLRTIRLYLYQVCDWESPELGLHAVRLVPADDVGTDRLLRGERTVDSPHGQLRYRTWTAADNPNAGPSDGRRVLLVVHGFSSSSQAALDDLQEIVGDEMSDYEVVLVFDFETFHTPIAESAKQLAKALVDAGIAADDGMKLDVLATGMGAILARSLIEQFGGHAWVDRCFLAGVPNDGTALMKAKSALPWIGTAILNLGGPHPAALFFSAALKKLESDAAALADLVPGSGFLRGLEAAAGAVDPKLPYEVIAGLYQVADPNQASADDWSSRWIAAGLVGVGLGARVLFADGHDLIVNSSSVTSVPVKDLRIHTVDCHHFAYFRSDAVGQVLSQWMDRT</sequence>
<dbReference type="KEGG" id="rlc:K227x_11790"/>
<dbReference type="RefSeq" id="WP_145168608.1">
    <property type="nucleotide sequence ID" value="NZ_CP036525.1"/>
</dbReference>
<proteinExistence type="predicted"/>